<dbReference type="Pfam" id="PF04466">
    <property type="entry name" value="Terminase_3"/>
    <property type="match status" value="1"/>
</dbReference>
<dbReference type="PANTHER" id="PTHR39184">
    <property type="match status" value="1"/>
</dbReference>
<comment type="caution">
    <text evidence="3">The sequence shown here is derived from an EMBL/GenBank/DDBJ whole genome shotgun (WGS) entry which is preliminary data.</text>
</comment>
<reference evidence="3 4" key="1">
    <citation type="journal article" date="2024" name="Int. J. Mol. Sci.">
        <title>Exploration of Alicyclobacillus spp. Genome in Search of Antibiotic Resistance.</title>
        <authorList>
            <person name="Bucka-Kolendo J."/>
            <person name="Kiousi D.E."/>
            <person name="Dekowska A."/>
            <person name="Mikolajczuk-Szczyrba A."/>
            <person name="Karadedos D.M."/>
            <person name="Michael P."/>
            <person name="Galanis A."/>
            <person name="Sokolowska B."/>
        </authorList>
    </citation>
    <scope>NUCLEOTIDE SEQUENCE [LARGE SCALE GENOMIC DNA]</scope>
    <source>
        <strain evidence="3 4">KKP 3000</strain>
    </source>
</reference>
<gene>
    <name evidence="3" type="ORF">KKP3000_001873</name>
</gene>
<sequence length="432" mass="49854">MSQPTTIDVRKTIGSGYGRFWNFKGRYRVVKGGRASKKSATAALWFIYNMMKYPKANTLVIRKTYNAHKDSTYAQLKWAINRLGVRHLWDVKKSPLEITYKPTGQKILFRGLDDPMSITSITVDNGYLCWCWFEEAYQVLNEDDFDKIDMSIRGDTGELFKQLTLTFNPWNEKHWLNKRFFQADDPNILAMTTNYTCNEFLGDDDRDLFEWMKQNSPRRYRIEGLGDWGIAEGAVFENWEVREFDWHEIAKRKASVGCYGLDFGFKVDPSAFIAIIADPETKELYFFDEHYQKAMMNDAIAEMIKRKGYAKELITADSADQKSIEDIRRYGIGGIIAAQKGPDSIRHGIQRLQQYKIIVHPDCENTIIELSNYVWATGADGSMLGKPIDDFNHILDAARYATERLDKPVDVKTNLKRAPSTLPGGGIRRKRF</sequence>
<proteinExistence type="inferred from homology"/>
<evidence type="ECO:0000313" key="4">
    <source>
        <dbReference type="Proteomes" id="UP001579974"/>
    </source>
</evidence>
<dbReference type="InterPro" id="IPR035413">
    <property type="entry name" value="Terminase_L_C"/>
</dbReference>
<dbReference type="InterPro" id="IPR052380">
    <property type="entry name" value="Viral_DNA_packaging_terminase"/>
</dbReference>
<accession>A0ABV5AK72</accession>
<dbReference type="EMBL" id="JBDXSU010000026">
    <property type="protein sequence ID" value="MFB5192664.1"/>
    <property type="molecule type" value="Genomic_DNA"/>
</dbReference>
<dbReference type="InterPro" id="IPR006437">
    <property type="entry name" value="Phage_terminase_lsu"/>
</dbReference>
<dbReference type="Gene3D" id="3.40.50.300">
    <property type="entry name" value="P-loop containing nucleotide triphosphate hydrolases"/>
    <property type="match status" value="1"/>
</dbReference>
<dbReference type="RefSeq" id="WP_275474244.1">
    <property type="nucleotide sequence ID" value="NZ_CP162940.1"/>
</dbReference>
<evidence type="ECO:0000259" key="1">
    <source>
        <dbReference type="Pfam" id="PF04466"/>
    </source>
</evidence>
<dbReference type="InterPro" id="IPR044269">
    <property type="entry name" value="Terminase_large_su_SPP1-like"/>
</dbReference>
<organism evidence="3 4">
    <name type="scientific">Alicyclobacillus fastidiosus</name>
    <dbReference type="NCBI Taxonomy" id="392011"/>
    <lineage>
        <taxon>Bacteria</taxon>
        <taxon>Bacillati</taxon>
        <taxon>Bacillota</taxon>
        <taxon>Bacilli</taxon>
        <taxon>Bacillales</taxon>
        <taxon>Alicyclobacillaceae</taxon>
        <taxon>Alicyclobacillus</taxon>
    </lineage>
</organism>
<feature type="domain" description="Phage terminase large subunit N-terminal" evidence="1">
    <location>
        <begin position="26"/>
        <end position="226"/>
    </location>
</feature>
<dbReference type="InterPro" id="IPR027417">
    <property type="entry name" value="P-loop_NTPase"/>
</dbReference>
<evidence type="ECO:0000259" key="2">
    <source>
        <dbReference type="Pfam" id="PF17288"/>
    </source>
</evidence>
<feature type="domain" description="Phage terminase large subunit C-terminal" evidence="2">
    <location>
        <begin position="262"/>
        <end position="403"/>
    </location>
</feature>
<dbReference type="InterPro" id="IPR035412">
    <property type="entry name" value="Terminase_L_N"/>
</dbReference>
<dbReference type="PANTHER" id="PTHR39184:SF1">
    <property type="entry name" value="PBSX PHAGE TERMINASE LARGE SUBUNIT"/>
    <property type="match status" value="1"/>
</dbReference>
<dbReference type="Proteomes" id="UP001579974">
    <property type="component" value="Unassembled WGS sequence"/>
</dbReference>
<keyword evidence="4" id="KW-1185">Reference proteome</keyword>
<dbReference type="Gene3D" id="3.30.420.280">
    <property type="match status" value="1"/>
</dbReference>
<protein>
    <submittedName>
        <fullName evidence="3">PBSX family phage terminase large subunit</fullName>
    </submittedName>
</protein>
<dbReference type="HAMAP" id="MF_04145">
    <property type="entry name" value="TERL_SPP1"/>
    <property type="match status" value="1"/>
</dbReference>
<evidence type="ECO:0000313" key="3">
    <source>
        <dbReference type="EMBL" id="MFB5192664.1"/>
    </source>
</evidence>
<name>A0ABV5AK72_9BACL</name>
<dbReference type="NCBIfam" id="TIGR01547">
    <property type="entry name" value="phage_term_2"/>
    <property type="match status" value="1"/>
</dbReference>
<dbReference type="Pfam" id="PF17288">
    <property type="entry name" value="Terminase_3C"/>
    <property type="match status" value="1"/>
</dbReference>